<reference evidence="1" key="1">
    <citation type="submission" date="2021-10" db="EMBL/GenBank/DDBJ databases">
        <title>Psilocybe cubensis genome.</title>
        <authorList>
            <person name="Mckernan K.J."/>
            <person name="Crawford S."/>
            <person name="Trippe A."/>
            <person name="Kane L.T."/>
            <person name="Mclaughlin S."/>
        </authorList>
    </citation>
    <scope>NUCLEOTIDE SEQUENCE</scope>
    <source>
        <strain evidence="1">MGC-MH-2018</strain>
    </source>
</reference>
<evidence type="ECO:0000313" key="2">
    <source>
        <dbReference type="Proteomes" id="UP000664032"/>
    </source>
</evidence>
<evidence type="ECO:0000313" key="1">
    <source>
        <dbReference type="EMBL" id="KAH9484772.1"/>
    </source>
</evidence>
<accession>A0ACB8HAR4</accession>
<comment type="caution">
    <text evidence="1">The sequence shown here is derived from an EMBL/GenBank/DDBJ whole genome shotgun (WGS) entry which is preliminary data.</text>
</comment>
<keyword evidence="2" id="KW-1185">Reference proteome</keyword>
<gene>
    <name evidence="1" type="ORF">JR316_0001674</name>
</gene>
<dbReference type="EMBL" id="JAFIQS020000002">
    <property type="protein sequence ID" value="KAH9484772.1"/>
    <property type="molecule type" value="Genomic_DNA"/>
</dbReference>
<organism evidence="1 2">
    <name type="scientific">Psilocybe cubensis</name>
    <name type="common">Psychedelic mushroom</name>
    <name type="synonym">Stropharia cubensis</name>
    <dbReference type="NCBI Taxonomy" id="181762"/>
    <lineage>
        <taxon>Eukaryota</taxon>
        <taxon>Fungi</taxon>
        <taxon>Dikarya</taxon>
        <taxon>Basidiomycota</taxon>
        <taxon>Agaricomycotina</taxon>
        <taxon>Agaricomycetes</taxon>
        <taxon>Agaricomycetidae</taxon>
        <taxon>Agaricales</taxon>
        <taxon>Agaricineae</taxon>
        <taxon>Strophariaceae</taxon>
        <taxon>Psilocybe</taxon>
    </lineage>
</organism>
<sequence length="599" mass="67307">MHITVTVRATNTKKTKYKKQPAVIEVQRLLGKPMQEKEILDSQILTLEMQLKGLRDKRRKVDKTISCYNNVMSPIRRIPADIFREIFFHCVDNDCDHDLSTTRAPMLLTHVCSFWRSIALSSPLLWARMHITFNCTRPKYDDALSSSDDLMDSSKVESHNQPTSTQDDSKSSHLSRRLLMDLVVEAHRWQNVELTMPVQKYATLAAAIGRMPLGNLATLRVSHHNQGEWDNYLIHPRDIPNSELVTPDLKRYSLHVPPDFITKVASPWATLTHLSLHSYISTLEASKTLAQCFRLVHLKMILVPTVAEWNGNDVLYPPLHLPELRALYVSDQASNILCSFYDSFVVPQLEVLSYHSKSSSSSTPHNVNSVAGGLGHHLQAIHNLTQLVSGPTFQAHVNLAGHVSANPQVHAPAHAANHPSLNPPMHAPANPPGQANQANPLGVNIPTHVPQVNPPVTLTHAPFVNNHRTPPICRLISKADKLWKLSLSTQFFTNAEVSEILCTASSVKHLVYGISTPPTTNQWGRRLPLLYTYYDDDLSDTKWNFRDVFIDTVEPLLTHTSRWTAQGMGYQGLWVSGGMLKTGLKIREKIVKNTQKIPR</sequence>
<dbReference type="Proteomes" id="UP000664032">
    <property type="component" value="Unassembled WGS sequence"/>
</dbReference>
<proteinExistence type="predicted"/>
<protein>
    <submittedName>
        <fullName evidence="1">Uncharacterized protein</fullName>
    </submittedName>
</protein>
<name>A0ACB8HAR4_PSICU</name>